<keyword evidence="2 6" id="KW-0547">Nucleotide-binding</keyword>
<dbReference type="SUPFAM" id="SSF56112">
    <property type="entry name" value="Protein kinase-like (PK-like)"/>
    <property type="match status" value="1"/>
</dbReference>
<organism evidence="9 10">
    <name type="scientific">Luteimonas marina</name>
    <dbReference type="NCBI Taxonomy" id="488485"/>
    <lineage>
        <taxon>Bacteria</taxon>
        <taxon>Pseudomonadati</taxon>
        <taxon>Pseudomonadota</taxon>
        <taxon>Gammaproteobacteria</taxon>
        <taxon>Lysobacterales</taxon>
        <taxon>Lysobacteraceae</taxon>
        <taxon>Luteimonas</taxon>
    </lineage>
</organism>
<dbReference type="Pfam" id="PF00069">
    <property type="entry name" value="Pkinase"/>
    <property type="match status" value="1"/>
</dbReference>
<evidence type="ECO:0000256" key="2">
    <source>
        <dbReference type="ARBA" id="ARBA00022741"/>
    </source>
</evidence>
<evidence type="ECO:0000256" key="6">
    <source>
        <dbReference type="PROSITE-ProRule" id="PRU10141"/>
    </source>
</evidence>
<dbReference type="PROSITE" id="PS00108">
    <property type="entry name" value="PROTEIN_KINASE_ST"/>
    <property type="match status" value="1"/>
</dbReference>
<evidence type="ECO:0000256" key="1">
    <source>
        <dbReference type="ARBA" id="ARBA00022679"/>
    </source>
</evidence>
<dbReference type="Gene3D" id="3.30.200.20">
    <property type="entry name" value="Phosphorylase Kinase, domain 1"/>
    <property type="match status" value="1"/>
</dbReference>
<dbReference type="SUPFAM" id="SSF48452">
    <property type="entry name" value="TPR-like"/>
    <property type="match status" value="3"/>
</dbReference>
<dbReference type="RefSeq" id="WP_146388354.1">
    <property type="nucleotide sequence ID" value="NZ_VOHK01000005.1"/>
</dbReference>
<dbReference type="InterPro" id="IPR011009">
    <property type="entry name" value="Kinase-like_dom_sf"/>
</dbReference>
<dbReference type="Gene3D" id="1.25.40.10">
    <property type="entry name" value="Tetratricopeptide repeat domain"/>
    <property type="match status" value="3"/>
</dbReference>
<evidence type="ECO:0000259" key="8">
    <source>
        <dbReference type="PROSITE" id="PS50011"/>
    </source>
</evidence>
<keyword evidence="7" id="KW-0472">Membrane</keyword>
<keyword evidence="10" id="KW-1185">Reference proteome</keyword>
<keyword evidence="1" id="KW-0808">Transferase</keyword>
<evidence type="ECO:0000256" key="4">
    <source>
        <dbReference type="ARBA" id="ARBA00022840"/>
    </source>
</evidence>
<evidence type="ECO:0000256" key="3">
    <source>
        <dbReference type="ARBA" id="ARBA00022777"/>
    </source>
</evidence>
<dbReference type="InterPro" id="IPR019734">
    <property type="entry name" value="TPR_rpt"/>
</dbReference>
<feature type="repeat" description="TPR" evidence="5">
    <location>
        <begin position="743"/>
        <end position="776"/>
    </location>
</feature>
<dbReference type="CDD" id="cd14014">
    <property type="entry name" value="STKc_PknB_like"/>
    <property type="match status" value="1"/>
</dbReference>
<keyword evidence="5" id="KW-0802">TPR repeat</keyword>
<dbReference type="PROSITE" id="PS50011">
    <property type="entry name" value="PROTEIN_KINASE_DOM"/>
    <property type="match status" value="1"/>
</dbReference>
<accession>A0A5C5U0M9</accession>
<dbReference type="SMART" id="SM00220">
    <property type="entry name" value="S_TKc"/>
    <property type="match status" value="1"/>
</dbReference>
<evidence type="ECO:0000256" key="7">
    <source>
        <dbReference type="SAM" id="Phobius"/>
    </source>
</evidence>
<dbReference type="AlphaFoldDB" id="A0A5C5U0M9"/>
<feature type="domain" description="Protein kinase" evidence="8">
    <location>
        <begin position="93"/>
        <end position="377"/>
    </location>
</feature>
<evidence type="ECO:0000313" key="9">
    <source>
        <dbReference type="EMBL" id="TWT19238.1"/>
    </source>
</evidence>
<gene>
    <name evidence="9" type="ORF">FQY83_12835</name>
</gene>
<dbReference type="SMART" id="SM00028">
    <property type="entry name" value="TPR"/>
    <property type="match status" value="4"/>
</dbReference>
<dbReference type="InterPro" id="IPR008271">
    <property type="entry name" value="Ser/Thr_kinase_AS"/>
</dbReference>
<dbReference type="PROSITE" id="PS00107">
    <property type="entry name" value="PROTEIN_KINASE_ATP"/>
    <property type="match status" value="1"/>
</dbReference>
<feature type="transmembrane region" description="Helical" evidence="7">
    <location>
        <begin position="402"/>
        <end position="423"/>
    </location>
</feature>
<keyword evidence="7" id="KW-0812">Transmembrane</keyword>
<protein>
    <submittedName>
        <fullName evidence="9">Protein kinase</fullName>
    </submittedName>
</protein>
<proteinExistence type="predicted"/>
<keyword evidence="4 6" id="KW-0067">ATP-binding</keyword>
<dbReference type="InterPro" id="IPR000719">
    <property type="entry name" value="Prot_kinase_dom"/>
</dbReference>
<keyword evidence="3 9" id="KW-0418">Kinase</keyword>
<feature type="binding site" evidence="6">
    <location>
        <position position="124"/>
    </location>
    <ligand>
        <name>ATP</name>
        <dbReference type="ChEBI" id="CHEBI:30616"/>
    </ligand>
</feature>
<dbReference type="InterPro" id="IPR011990">
    <property type="entry name" value="TPR-like_helical_dom_sf"/>
</dbReference>
<dbReference type="PROSITE" id="PS50005">
    <property type="entry name" value="TPR"/>
    <property type="match status" value="1"/>
</dbReference>
<dbReference type="PANTHER" id="PTHR43289:SF34">
    <property type="entry name" value="SERINE_THREONINE-PROTEIN KINASE YBDM-RELATED"/>
    <property type="match status" value="1"/>
</dbReference>
<dbReference type="InterPro" id="IPR017441">
    <property type="entry name" value="Protein_kinase_ATP_BS"/>
</dbReference>
<name>A0A5C5U0M9_9GAMM</name>
<dbReference type="Pfam" id="PF13424">
    <property type="entry name" value="TPR_12"/>
    <property type="match status" value="1"/>
</dbReference>
<dbReference type="OrthoDB" id="9801841at2"/>
<reference evidence="9 10" key="1">
    <citation type="journal article" date="2008" name="Int. J. Syst. Evol. Microbiol.">
        <title>Luteimonas marina sp. nov., isolated from seawater.</title>
        <authorList>
            <person name="Baik K.S."/>
            <person name="Park S.C."/>
            <person name="Kim M.S."/>
            <person name="Kim E.M."/>
            <person name="Park C."/>
            <person name="Chun J."/>
            <person name="Seong C.N."/>
        </authorList>
    </citation>
    <scope>NUCLEOTIDE SEQUENCE [LARGE SCALE GENOMIC DNA]</scope>
    <source>
        <strain evidence="9 10">FR1330</strain>
    </source>
</reference>
<evidence type="ECO:0000313" key="10">
    <source>
        <dbReference type="Proteomes" id="UP000319980"/>
    </source>
</evidence>
<evidence type="ECO:0000256" key="5">
    <source>
        <dbReference type="PROSITE-ProRule" id="PRU00339"/>
    </source>
</evidence>
<dbReference type="GO" id="GO:0005524">
    <property type="term" value="F:ATP binding"/>
    <property type="evidence" value="ECO:0007669"/>
    <property type="project" value="UniProtKB-UniRule"/>
</dbReference>
<dbReference type="PANTHER" id="PTHR43289">
    <property type="entry name" value="MITOGEN-ACTIVATED PROTEIN KINASE KINASE KINASE 20-RELATED"/>
    <property type="match status" value="1"/>
</dbReference>
<comment type="caution">
    <text evidence="9">The sequence shown here is derived from an EMBL/GenBank/DDBJ whole genome shotgun (WGS) entry which is preliminary data.</text>
</comment>
<dbReference type="EMBL" id="VOHK01000005">
    <property type="protein sequence ID" value="TWT19238.1"/>
    <property type="molecule type" value="Genomic_DNA"/>
</dbReference>
<keyword evidence="7" id="KW-1133">Transmembrane helix</keyword>
<dbReference type="GO" id="GO:0004674">
    <property type="term" value="F:protein serine/threonine kinase activity"/>
    <property type="evidence" value="ECO:0007669"/>
    <property type="project" value="TreeGrafter"/>
</dbReference>
<dbReference type="Gene3D" id="1.10.510.10">
    <property type="entry name" value="Transferase(Phosphotransferase) domain 1"/>
    <property type="match status" value="1"/>
</dbReference>
<dbReference type="Proteomes" id="UP000319980">
    <property type="component" value="Unassembled WGS sequence"/>
</dbReference>
<sequence>MSGGDTERRRQSLSIFEAVADLDPAARTRRLDALCGDDAQLRARVEAMLAADASRTEPFSGGAALWADAMGPGVTGGDAAADAARSGEQIGAWRITGLLGRGGMGAVHAVERADGAYVQKAALKRVQGGELSPSSRERFLRERQVLARLQHPHIATLLDGGFDAGGDPYFVMERVDGLPIDRWCDQHAFGLRARVVLFLQVLDAVQYAHRNLVVHRDLKPSNLLVTPEGQVKLLDFGIARELEEAGHAATATSDRAMTLQYASPEQLHNEPVTTATDLYQVGVVLYRLLSGRHPFGIDADTPIARQLQALSGDPEPITRSARQSDAEVAARRGETPASLARALDGSLEAIVHACLRRDPAARYTSAEMMAADLRAWLDDRPVAAARLGRTRRARLWLRRNRALAASAAAVLVALLAGTGVALWQAREAREQARIAEREGVNARATLQFLTDTLAAASPEQAMDTEVSVRQLLDHARGKIDQRGALDPRVRQPVQRMLGLLYGSLGEPEIASQLLAAGVAGVVPSTREDALALAGDLSAQVSALATLERGEEALRVARQAVALREAHAPDDGLQRMRSADDLATAHFALDQDVEAVAQWREAIAIAEALPDVPPLELIDVHHALANLLRERGDTAGALKLTEDGLAIATRIGVPVRSPLRVPLLRIRADAQIAGGRIADAEASVREAIFLQSAAVGGGGVQMGSLYNTLGTVLFEQGRFTDAADAFTRGHEGFTRAGGPPSERAAMLANLGSVWESAGDYPRAAGLFDQAIAALEEGGVTARDASRRALLRNHARVLLFTGRVAEAERQLAGLLVQAREIDGEDSLEAAWVVWQQLVVARRSGDVARGVPLLAEARRRWAAHVPPEHAVFAHALVTDAVFAEMRGELDVAERDLRTAAERLESVGKPIDVATTRAMLARVRLSRGDRAEARRLLDQALPVLRAGVLPAQVGRADAEALARRLGKA</sequence>